<dbReference type="EMBL" id="UOFJ01000374">
    <property type="protein sequence ID" value="VAW68876.1"/>
    <property type="molecule type" value="Genomic_DNA"/>
</dbReference>
<feature type="domain" description="Integrase catalytic" evidence="1">
    <location>
        <begin position="1"/>
        <end position="105"/>
    </location>
</feature>
<dbReference type="PANTHER" id="PTHR10948">
    <property type="entry name" value="TRANSPOSASE"/>
    <property type="match status" value="1"/>
</dbReference>
<dbReference type="InterPro" id="IPR001584">
    <property type="entry name" value="Integrase_cat-core"/>
</dbReference>
<name>A0A3B0YKL1_9ZZZZ</name>
<sequence length="110" mass="12736">MIRRLNQHPQALVKNITYDNGTDNTLHQEINDEPGTKSFFCFPCHSWEKGSVEQVNGLIRRFFPKGTNFNEVSSAEINKVEKLLNNRPRKCLNYRTSYEMFRIASGVLAD</sequence>
<dbReference type="InterPro" id="IPR053392">
    <property type="entry name" value="Transposase_IS30-like"/>
</dbReference>
<dbReference type="NCBIfam" id="NF033563">
    <property type="entry name" value="transpos_IS30"/>
    <property type="match status" value="1"/>
</dbReference>
<dbReference type="GO" id="GO:0032196">
    <property type="term" value="P:transposition"/>
    <property type="evidence" value="ECO:0007669"/>
    <property type="project" value="TreeGrafter"/>
</dbReference>
<dbReference type="GO" id="GO:0003676">
    <property type="term" value="F:nucleic acid binding"/>
    <property type="evidence" value="ECO:0007669"/>
    <property type="project" value="InterPro"/>
</dbReference>
<protein>
    <submittedName>
        <fullName evidence="2">Integrase, catalytic region</fullName>
    </submittedName>
</protein>
<dbReference type="GO" id="GO:0015074">
    <property type="term" value="P:DNA integration"/>
    <property type="evidence" value="ECO:0007669"/>
    <property type="project" value="InterPro"/>
</dbReference>
<evidence type="ECO:0000313" key="2">
    <source>
        <dbReference type="EMBL" id="VAW68876.1"/>
    </source>
</evidence>
<gene>
    <name evidence="2" type="ORF">MNBD_GAMMA10-2756</name>
</gene>
<dbReference type="InterPro" id="IPR036397">
    <property type="entry name" value="RNaseH_sf"/>
</dbReference>
<dbReference type="SUPFAM" id="SSF53098">
    <property type="entry name" value="Ribonuclease H-like"/>
    <property type="match status" value="1"/>
</dbReference>
<dbReference type="GO" id="GO:0005829">
    <property type="term" value="C:cytosol"/>
    <property type="evidence" value="ECO:0007669"/>
    <property type="project" value="TreeGrafter"/>
</dbReference>
<evidence type="ECO:0000259" key="1">
    <source>
        <dbReference type="PROSITE" id="PS50994"/>
    </source>
</evidence>
<dbReference type="AlphaFoldDB" id="A0A3B0YKL1"/>
<dbReference type="InterPro" id="IPR051917">
    <property type="entry name" value="Transposase-Integrase"/>
</dbReference>
<dbReference type="PROSITE" id="PS50994">
    <property type="entry name" value="INTEGRASE"/>
    <property type="match status" value="1"/>
</dbReference>
<accession>A0A3B0YKL1</accession>
<dbReference type="Gene3D" id="3.30.420.10">
    <property type="entry name" value="Ribonuclease H-like superfamily/Ribonuclease H"/>
    <property type="match status" value="1"/>
</dbReference>
<organism evidence="2">
    <name type="scientific">hydrothermal vent metagenome</name>
    <dbReference type="NCBI Taxonomy" id="652676"/>
    <lineage>
        <taxon>unclassified sequences</taxon>
        <taxon>metagenomes</taxon>
        <taxon>ecological metagenomes</taxon>
    </lineage>
</organism>
<dbReference type="PANTHER" id="PTHR10948:SF23">
    <property type="entry name" value="TRANSPOSASE INSI FOR INSERTION SEQUENCE ELEMENT IS30A-RELATED"/>
    <property type="match status" value="1"/>
</dbReference>
<dbReference type="InterPro" id="IPR012337">
    <property type="entry name" value="RNaseH-like_sf"/>
</dbReference>
<proteinExistence type="predicted"/>
<dbReference type="GO" id="GO:0004803">
    <property type="term" value="F:transposase activity"/>
    <property type="evidence" value="ECO:0007669"/>
    <property type="project" value="TreeGrafter"/>
</dbReference>
<reference evidence="2" key="1">
    <citation type="submission" date="2018-06" db="EMBL/GenBank/DDBJ databases">
        <authorList>
            <person name="Zhirakovskaya E."/>
        </authorList>
    </citation>
    <scope>NUCLEOTIDE SEQUENCE</scope>
</reference>